<dbReference type="GO" id="GO:0005829">
    <property type="term" value="C:cytosol"/>
    <property type="evidence" value="ECO:0007669"/>
    <property type="project" value="TreeGrafter"/>
</dbReference>
<protein>
    <recommendedName>
        <fullName evidence="11">Glycine--tRNA ligase beta subunit</fullName>
        <ecNumber evidence="11">6.1.1.14</ecNumber>
    </recommendedName>
    <alternativeName>
        <fullName evidence="11">Glycyl-tRNA synthetase beta subunit</fullName>
        <shortName evidence="11">GlyRS</shortName>
    </alternativeName>
</protein>
<dbReference type="HOGENOM" id="CLU_007220_2_2_6"/>
<dbReference type="OrthoDB" id="9775440at2"/>
<dbReference type="NCBIfam" id="TIGR00211">
    <property type="entry name" value="glyS"/>
    <property type="match status" value="1"/>
</dbReference>
<dbReference type="HAMAP" id="MF_00255">
    <property type="entry name" value="Gly_tRNA_synth_beta"/>
    <property type="match status" value="1"/>
</dbReference>
<evidence type="ECO:0000259" key="12">
    <source>
        <dbReference type="Pfam" id="PF05746"/>
    </source>
</evidence>
<evidence type="ECO:0000313" key="13">
    <source>
        <dbReference type="EMBL" id="ADN00655.1"/>
    </source>
</evidence>
<keyword evidence="8 11" id="KW-0648">Protein biosynthesis</keyword>
<dbReference type="EC" id="6.1.1.14" evidence="11"/>
<dbReference type="Pfam" id="PF05746">
    <property type="entry name" value="DALR_1"/>
    <property type="match status" value="1"/>
</dbReference>
<reference evidence="13 14" key="1">
    <citation type="journal article" date="2011" name="J. Bacteriol.">
        <title>Genome sequence of the plant-pathogenic bacterium Dickeya dadantii 3937.</title>
        <authorList>
            <person name="Glasner J.D."/>
            <person name="Yang C.H."/>
            <person name="Reverchon S."/>
            <person name="Hugouvieux-Cotte-Pattat N."/>
            <person name="Condemine G."/>
            <person name="Bohin J.P."/>
            <person name="Van Gijsegem F."/>
            <person name="Yang S."/>
            <person name="Franza T."/>
            <person name="Expert D."/>
            <person name="Plunkett G. III"/>
            <person name="San Francisco M.J."/>
            <person name="Charkowski A.O."/>
            <person name="Py B."/>
            <person name="Bell K."/>
            <person name="Rauscher L."/>
            <person name="Rodriguez-Palenzuela P."/>
            <person name="Toussaint A."/>
            <person name="Holeva M.C."/>
            <person name="He S.Y."/>
            <person name="Douet V."/>
            <person name="Boccara M."/>
            <person name="Blanco C."/>
            <person name="Toth I."/>
            <person name="Anderson B.D."/>
            <person name="Biehl B.S."/>
            <person name="Mau B."/>
            <person name="Flynn S.M."/>
            <person name="Barras F."/>
            <person name="Lindeberg M."/>
            <person name="Birch P.R."/>
            <person name="Tsuyumu S."/>
            <person name="Shi X."/>
            <person name="Hibbing M."/>
            <person name="Yap M.N."/>
            <person name="Carpentier M."/>
            <person name="Dassa E."/>
            <person name="Umehara M."/>
            <person name="Kim J.F."/>
            <person name="Rusch M."/>
            <person name="Soni P."/>
            <person name="Mayhew G.F."/>
            <person name="Fouts D.E."/>
            <person name="Gill S.R."/>
            <person name="Blattner F.R."/>
            <person name="Keen N.T."/>
            <person name="Perna N.T."/>
        </authorList>
    </citation>
    <scope>NUCLEOTIDE SEQUENCE [LARGE SCALE GENOMIC DNA]</scope>
    <source>
        <strain evidence="13 14">3937</strain>
    </source>
</reference>
<dbReference type="InterPro" id="IPR015944">
    <property type="entry name" value="Gly-tRNA-synth_bsu"/>
</dbReference>
<organism evidence="13 14">
    <name type="scientific">Dickeya dadantii (strain 3937)</name>
    <name type="common">Erwinia chrysanthemi (strain 3937)</name>
    <dbReference type="NCBI Taxonomy" id="198628"/>
    <lineage>
        <taxon>Bacteria</taxon>
        <taxon>Pseudomonadati</taxon>
        <taxon>Pseudomonadota</taxon>
        <taxon>Gammaproteobacteria</taxon>
        <taxon>Enterobacterales</taxon>
        <taxon>Pectobacteriaceae</taxon>
        <taxon>Dickeya</taxon>
    </lineage>
</organism>
<evidence type="ECO:0000256" key="4">
    <source>
        <dbReference type="ARBA" id="ARBA00022490"/>
    </source>
</evidence>
<evidence type="ECO:0000256" key="2">
    <source>
        <dbReference type="ARBA" id="ARBA00008226"/>
    </source>
</evidence>
<evidence type="ECO:0000256" key="6">
    <source>
        <dbReference type="ARBA" id="ARBA00022741"/>
    </source>
</evidence>
<keyword evidence="14" id="KW-1185">Reference proteome</keyword>
<sequence>MTDKTFLVEIGTEELPPKALRTLAESFAANFTAELDAAGLGYQSVNWFAAPRRLALKVAGLSASQPDREVEKRGPAIAQAFDAEGKPTKAAEGWARGCGITVDQAERLTTDKGEWLLFRAQVKGEAAQALLPGMVSTALAKLPIPKLMHWGDKETQFVRPVHTVTLLLGDELVPGTVLGIDSARTIRGHRFMGEPEFTIDNADQYPQILLERGKVLADYEARKAKIKADAEDAARNIGGNADLSDSLLEEVTSLVEWPVVLTAKFEEKFLAVPAEALVYTMKGDQKYFPVYDNSGKLMPNFIFVANIESKDPQQIIAGNEKVVRPRLADAEFFFNTDRKKRLEDHLPRLETVLFQQQLGTLRDKTDRIAALAGWVAEQIGADVNHAKRAGLLSKCDLMTNMVFEFTDTQGVMGMHYARHDSEAEDVAVALNEQYQPRFAGDDLPSSPVACALAIADKMDTLAGIFGIGQHPKGDKDPFALRRAALGALRIIVEKRLPLDLQTLTEEAVRLYGDKLTNVNVVDDVIEFMLGRFRAWYQEEGHSVDTIQAVLARRPTRPADFDARVKAVSHFRTLEQAEALAAANKRVSNILAKSTETLNDSVQAALLKENEEIQLATYVTALTSKLAPWFAEGRYQEALGELAQLREPVDNFFDKVMVNADDQQVRINRLTLLNELRNLFLKVADISVLQ</sequence>
<proteinExistence type="inferred from homology"/>
<keyword evidence="4 11" id="KW-0963">Cytoplasm</keyword>
<feature type="domain" description="DALR anticodon binding" evidence="12">
    <location>
        <begin position="581"/>
        <end position="679"/>
    </location>
</feature>
<name>E0SNA4_DICD3</name>
<dbReference type="GO" id="GO:0004814">
    <property type="term" value="F:arginine-tRNA ligase activity"/>
    <property type="evidence" value="ECO:0007669"/>
    <property type="project" value="InterPro"/>
</dbReference>
<evidence type="ECO:0000256" key="9">
    <source>
        <dbReference type="ARBA" id="ARBA00023146"/>
    </source>
</evidence>
<dbReference type="PROSITE" id="PS50861">
    <property type="entry name" value="AA_TRNA_LIGASE_II_GLYAB"/>
    <property type="match status" value="1"/>
</dbReference>
<comment type="subunit">
    <text evidence="3 11">Tetramer of two alpha and two beta subunits.</text>
</comment>
<dbReference type="PANTHER" id="PTHR30075:SF2">
    <property type="entry name" value="GLYCINE--TRNA LIGASE, CHLOROPLASTIC_MITOCHONDRIAL 2"/>
    <property type="match status" value="1"/>
</dbReference>
<evidence type="ECO:0000256" key="8">
    <source>
        <dbReference type="ARBA" id="ARBA00022917"/>
    </source>
</evidence>
<dbReference type="EMBL" id="CP002038">
    <property type="protein sequence ID" value="ADN00655.1"/>
    <property type="molecule type" value="Genomic_DNA"/>
</dbReference>
<evidence type="ECO:0000256" key="1">
    <source>
        <dbReference type="ARBA" id="ARBA00004496"/>
    </source>
</evidence>
<keyword evidence="7 11" id="KW-0067">ATP-binding</keyword>
<dbReference type="PATRIC" id="fig|198628.6.peg.4408"/>
<gene>
    <name evidence="11 13" type="primary">glyS</name>
    <name evidence="13" type="ordered locus">Dda3937_01010</name>
</gene>
<accession>E0SNA4</accession>
<comment type="subcellular location">
    <subcellularLocation>
        <location evidence="1 11">Cytoplasm</location>
    </subcellularLocation>
</comment>
<dbReference type="GO" id="GO:0004820">
    <property type="term" value="F:glycine-tRNA ligase activity"/>
    <property type="evidence" value="ECO:0007669"/>
    <property type="project" value="UniProtKB-UniRule"/>
</dbReference>
<dbReference type="InterPro" id="IPR006194">
    <property type="entry name" value="Gly-tRNA-synth_heterodimer"/>
</dbReference>
<dbReference type="eggNOG" id="COG0751">
    <property type="taxonomic scope" value="Bacteria"/>
</dbReference>
<keyword evidence="6 11" id="KW-0547">Nucleotide-binding</keyword>
<dbReference type="GO" id="GO:0006420">
    <property type="term" value="P:arginyl-tRNA aminoacylation"/>
    <property type="evidence" value="ECO:0007669"/>
    <property type="project" value="InterPro"/>
</dbReference>
<evidence type="ECO:0000256" key="10">
    <source>
        <dbReference type="ARBA" id="ARBA00047937"/>
    </source>
</evidence>
<evidence type="ECO:0000256" key="3">
    <source>
        <dbReference type="ARBA" id="ARBA00011209"/>
    </source>
</evidence>
<dbReference type="Proteomes" id="UP000006859">
    <property type="component" value="Chromosome"/>
</dbReference>
<comment type="catalytic activity">
    <reaction evidence="10 11">
        <text>tRNA(Gly) + glycine + ATP = glycyl-tRNA(Gly) + AMP + diphosphate</text>
        <dbReference type="Rhea" id="RHEA:16013"/>
        <dbReference type="Rhea" id="RHEA-COMP:9664"/>
        <dbReference type="Rhea" id="RHEA-COMP:9683"/>
        <dbReference type="ChEBI" id="CHEBI:30616"/>
        <dbReference type="ChEBI" id="CHEBI:33019"/>
        <dbReference type="ChEBI" id="CHEBI:57305"/>
        <dbReference type="ChEBI" id="CHEBI:78442"/>
        <dbReference type="ChEBI" id="CHEBI:78522"/>
        <dbReference type="ChEBI" id="CHEBI:456215"/>
        <dbReference type="EC" id="6.1.1.14"/>
    </reaction>
</comment>
<comment type="similarity">
    <text evidence="2 11">Belongs to the class-II aminoacyl-tRNA synthetase family.</text>
</comment>
<evidence type="ECO:0000256" key="5">
    <source>
        <dbReference type="ARBA" id="ARBA00022598"/>
    </source>
</evidence>
<dbReference type="AlphaFoldDB" id="E0SNA4"/>
<dbReference type="PANTHER" id="PTHR30075">
    <property type="entry name" value="GLYCYL-TRNA SYNTHETASE"/>
    <property type="match status" value="1"/>
</dbReference>
<dbReference type="SUPFAM" id="SSF109604">
    <property type="entry name" value="HD-domain/PDEase-like"/>
    <property type="match status" value="1"/>
</dbReference>
<dbReference type="GO" id="GO:0005524">
    <property type="term" value="F:ATP binding"/>
    <property type="evidence" value="ECO:0007669"/>
    <property type="project" value="UniProtKB-UniRule"/>
</dbReference>
<dbReference type="Pfam" id="PF02092">
    <property type="entry name" value="tRNA_synt_2f"/>
    <property type="match status" value="1"/>
</dbReference>
<evidence type="ECO:0000256" key="7">
    <source>
        <dbReference type="ARBA" id="ARBA00022840"/>
    </source>
</evidence>
<keyword evidence="5 11" id="KW-0436">Ligase</keyword>
<dbReference type="KEGG" id="ddd:Dda3937_01010"/>
<evidence type="ECO:0000256" key="11">
    <source>
        <dbReference type="HAMAP-Rule" id="MF_00255"/>
    </source>
</evidence>
<dbReference type="RefSeq" id="WP_013320048.1">
    <property type="nucleotide sequence ID" value="NC_014500.1"/>
</dbReference>
<dbReference type="InterPro" id="IPR008909">
    <property type="entry name" value="DALR_anticod-bd"/>
</dbReference>
<evidence type="ECO:0000313" key="14">
    <source>
        <dbReference type="Proteomes" id="UP000006859"/>
    </source>
</evidence>
<dbReference type="STRING" id="198628.Dda3937_01010"/>
<keyword evidence="9 11" id="KW-0030">Aminoacyl-tRNA synthetase</keyword>
<dbReference type="PRINTS" id="PR01045">
    <property type="entry name" value="TRNASYNTHGB"/>
</dbReference>
<dbReference type="GO" id="GO:0006426">
    <property type="term" value="P:glycyl-tRNA aminoacylation"/>
    <property type="evidence" value="ECO:0007669"/>
    <property type="project" value="UniProtKB-UniRule"/>
</dbReference>